<sequence>MEIEFPNLEYLHLSGNDESTASTIAAWRRSSFPWKLRFPKLKELVMYRTGSAIPLLECAALPSHMDMIRIHATESVLRYVSGLTLPDANELRVGTDHRDPEEADDAAEGAGAEVPAVIAAACRILERAQRAEELVLNIEGNWPRVQPEHITATSITQLIISPVTRVEVMLGMLQRLPCLSYIHFWHLNAEVVEADLSLPGPDEDCAIEPLHTAITTISMHATGYHSSQENSADVAKYLLLKIPTLTGLYAKLTVEAPVMEFVKAYSKRYPRLLNVDLVLAKEGSW</sequence>
<keyword evidence="2" id="KW-1185">Reference proteome</keyword>
<dbReference type="Proteomes" id="UP001140217">
    <property type="component" value="Unassembled WGS sequence"/>
</dbReference>
<accession>A0A9W8LH69</accession>
<protein>
    <submittedName>
        <fullName evidence="1">Uncharacterized protein</fullName>
    </submittedName>
</protein>
<dbReference type="EMBL" id="JANBUL010000209">
    <property type="protein sequence ID" value="KAJ2778808.1"/>
    <property type="molecule type" value="Genomic_DNA"/>
</dbReference>
<evidence type="ECO:0000313" key="2">
    <source>
        <dbReference type="Proteomes" id="UP001140217"/>
    </source>
</evidence>
<comment type="caution">
    <text evidence="1">The sequence shown here is derived from an EMBL/GenBank/DDBJ whole genome shotgun (WGS) entry which is preliminary data.</text>
</comment>
<organism evidence="1 2">
    <name type="scientific">Coemansia javaensis</name>
    <dbReference type="NCBI Taxonomy" id="2761396"/>
    <lineage>
        <taxon>Eukaryota</taxon>
        <taxon>Fungi</taxon>
        <taxon>Fungi incertae sedis</taxon>
        <taxon>Zoopagomycota</taxon>
        <taxon>Kickxellomycotina</taxon>
        <taxon>Kickxellomycetes</taxon>
        <taxon>Kickxellales</taxon>
        <taxon>Kickxellaceae</taxon>
        <taxon>Coemansia</taxon>
    </lineage>
</organism>
<dbReference type="AlphaFoldDB" id="A0A9W8LH69"/>
<gene>
    <name evidence="1" type="ORF">H4R18_004380</name>
</gene>
<evidence type="ECO:0000313" key="1">
    <source>
        <dbReference type="EMBL" id="KAJ2778808.1"/>
    </source>
</evidence>
<reference evidence="1" key="1">
    <citation type="submission" date="2022-07" db="EMBL/GenBank/DDBJ databases">
        <title>Phylogenomic reconstructions and comparative analyses of Kickxellomycotina fungi.</title>
        <authorList>
            <person name="Reynolds N.K."/>
            <person name="Stajich J.E."/>
            <person name="Barry K."/>
            <person name="Grigoriev I.V."/>
            <person name="Crous P."/>
            <person name="Smith M.E."/>
        </authorList>
    </citation>
    <scope>NUCLEOTIDE SEQUENCE</scope>
    <source>
        <strain evidence="1">NBRC 105414</strain>
    </source>
</reference>
<proteinExistence type="predicted"/>
<name>A0A9W8LH69_9FUNG</name>
<dbReference type="OrthoDB" id="5565580at2759"/>